<dbReference type="CTD" id="20251593"/>
<dbReference type="PANTHER" id="PTHR10083">
    <property type="entry name" value="KUNITZ-TYPE PROTEASE INHIBITOR-RELATED"/>
    <property type="match status" value="1"/>
</dbReference>
<dbReference type="SMART" id="SM00131">
    <property type="entry name" value="KU"/>
    <property type="match status" value="1"/>
</dbReference>
<dbReference type="PROSITE" id="PS50279">
    <property type="entry name" value="BPTI_KUNITZ_2"/>
    <property type="match status" value="1"/>
</dbReference>
<dbReference type="InterPro" id="IPR050098">
    <property type="entry name" value="TFPI/VKTCI-like"/>
</dbReference>
<dbReference type="RefSeq" id="XP_009059103.1">
    <property type="nucleotide sequence ID" value="XM_009060855.1"/>
</dbReference>
<dbReference type="InterPro" id="IPR036880">
    <property type="entry name" value="Kunitz_BPTI_sf"/>
</dbReference>
<dbReference type="AlphaFoldDB" id="V4A531"/>
<gene>
    <name evidence="3" type="ORF">LOTGIDRAFT_60578</name>
</gene>
<proteinExistence type="predicted"/>
<dbReference type="PRINTS" id="PR00759">
    <property type="entry name" value="BASICPTASE"/>
</dbReference>
<dbReference type="PANTHER" id="PTHR10083:SF374">
    <property type="entry name" value="BPTI_KUNITZ INHIBITOR DOMAIN-CONTAINING PROTEIN"/>
    <property type="match status" value="1"/>
</dbReference>
<dbReference type="EMBL" id="KB202481">
    <property type="protein sequence ID" value="ESO90115.1"/>
    <property type="molecule type" value="Genomic_DNA"/>
</dbReference>
<dbReference type="SUPFAM" id="SSF57362">
    <property type="entry name" value="BPTI-like"/>
    <property type="match status" value="1"/>
</dbReference>
<dbReference type="GeneID" id="20251593"/>
<dbReference type="OrthoDB" id="5950222at2759"/>
<dbReference type="Pfam" id="PF00014">
    <property type="entry name" value="Kunitz_BPTI"/>
    <property type="match status" value="1"/>
</dbReference>
<dbReference type="HOGENOM" id="CLU_164133_4_0_1"/>
<dbReference type="PROSITE" id="PS00280">
    <property type="entry name" value="BPTI_KUNITZ_1"/>
    <property type="match status" value="1"/>
</dbReference>
<dbReference type="OMA" id="SWCVMER"/>
<dbReference type="GO" id="GO:0004867">
    <property type="term" value="F:serine-type endopeptidase inhibitor activity"/>
    <property type="evidence" value="ECO:0007669"/>
    <property type="project" value="InterPro"/>
</dbReference>
<accession>V4A531</accession>
<reference evidence="3 4" key="1">
    <citation type="journal article" date="2013" name="Nature">
        <title>Insights into bilaterian evolution from three spiralian genomes.</title>
        <authorList>
            <person name="Simakov O."/>
            <person name="Marletaz F."/>
            <person name="Cho S.J."/>
            <person name="Edsinger-Gonzales E."/>
            <person name="Havlak P."/>
            <person name="Hellsten U."/>
            <person name="Kuo D.H."/>
            <person name="Larsson T."/>
            <person name="Lv J."/>
            <person name="Arendt D."/>
            <person name="Savage R."/>
            <person name="Osoegawa K."/>
            <person name="de Jong P."/>
            <person name="Grimwood J."/>
            <person name="Chapman J.A."/>
            <person name="Shapiro H."/>
            <person name="Aerts A."/>
            <person name="Otillar R.P."/>
            <person name="Terry A.Y."/>
            <person name="Boore J.L."/>
            <person name="Grigoriev I.V."/>
            <person name="Lindberg D.R."/>
            <person name="Seaver E.C."/>
            <person name="Weisblat D.A."/>
            <person name="Putnam N.H."/>
            <person name="Rokhsar D.S."/>
        </authorList>
    </citation>
    <scope>NUCLEOTIDE SEQUENCE [LARGE SCALE GENOMIC DNA]</scope>
</reference>
<keyword evidence="1" id="KW-1015">Disulfide bond</keyword>
<evidence type="ECO:0000313" key="4">
    <source>
        <dbReference type="Proteomes" id="UP000030746"/>
    </source>
</evidence>
<sequence length="52" mass="6076">CGKPMDRGRCGPFGIRRYYFDLERQACRRFRYSGCGGNANRFMTKKACEEIC</sequence>
<feature type="domain" description="BPTI/Kunitz inhibitor" evidence="2">
    <location>
        <begin position="1"/>
        <end position="52"/>
    </location>
</feature>
<evidence type="ECO:0000256" key="1">
    <source>
        <dbReference type="ARBA" id="ARBA00023157"/>
    </source>
</evidence>
<dbReference type="Proteomes" id="UP000030746">
    <property type="component" value="Unassembled WGS sequence"/>
</dbReference>
<evidence type="ECO:0000313" key="3">
    <source>
        <dbReference type="EMBL" id="ESO90115.1"/>
    </source>
</evidence>
<organism evidence="3 4">
    <name type="scientific">Lottia gigantea</name>
    <name type="common">Giant owl limpet</name>
    <dbReference type="NCBI Taxonomy" id="225164"/>
    <lineage>
        <taxon>Eukaryota</taxon>
        <taxon>Metazoa</taxon>
        <taxon>Spiralia</taxon>
        <taxon>Lophotrochozoa</taxon>
        <taxon>Mollusca</taxon>
        <taxon>Gastropoda</taxon>
        <taxon>Patellogastropoda</taxon>
        <taxon>Lottioidea</taxon>
        <taxon>Lottiidae</taxon>
        <taxon>Lottia</taxon>
    </lineage>
</organism>
<dbReference type="Gene3D" id="4.10.410.10">
    <property type="entry name" value="Pancreatic trypsin inhibitor Kunitz domain"/>
    <property type="match status" value="1"/>
</dbReference>
<feature type="non-terminal residue" evidence="3">
    <location>
        <position position="1"/>
    </location>
</feature>
<dbReference type="InterPro" id="IPR002223">
    <property type="entry name" value="Kunitz_BPTI"/>
</dbReference>
<dbReference type="KEGG" id="lgi:LOTGIDRAFT_60578"/>
<protein>
    <recommendedName>
        <fullName evidence="2">BPTI/Kunitz inhibitor domain-containing protein</fullName>
    </recommendedName>
</protein>
<keyword evidence="4" id="KW-1185">Reference proteome</keyword>
<name>V4A531_LOTGI</name>
<dbReference type="InterPro" id="IPR020901">
    <property type="entry name" value="Prtase_inh_Kunz-CS"/>
</dbReference>
<feature type="non-terminal residue" evidence="3">
    <location>
        <position position="52"/>
    </location>
</feature>
<dbReference type="CDD" id="cd00109">
    <property type="entry name" value="Kunitz-type"/>
    <property type="match status" value="1"/>
</dbReference>
<evidence type="ECO:0000259" key="2">
    <source>
        <dbReference type="PROSITE" id="PS50279"/>
    </source>
</evidence>
<dbReference type="GO" id="GO:0005615">
    <property type="term" value="C:extracellular space"/>
    <property type="evidence" value="ECO:0007669"/>
    <property type="project" value="TreeGrafter"/>
</dbReference>